<feature type="region of interest" description="Disordered" evidence="2">
    <location>
        <begin position="510"/>
        <end position="531"/>
    </location>
</feature>
<evidence type="ECO:0000256" key="1">
    <source>
        <dbReference type="PROSITE-ProRule" id="PRU00723"/>
    </source>
</evidence>
<keyword evidence="5" id="KW-1185">Reference proteome</keyword>
<keyword evidence="1" id="KW-0863">Zinc-finger</keyword>
<evidence type="ECO:0000256" key="2">
    <source>
        <dbReference type="SAM" id="MobiDB-lite"/>
    </source>
</evidence>
<feature type="domain" description="C3H1-type" evidence="3">
    <location>
        <begin position="220"/>
        <end position="249"/>
    </location>
</feature>
<dbReference type="Proteomes" id="UP001642501">
    <property type="component" value="Unassembled WGS sequence"/>
</dbReference>
<organism evidence="4 5">
    <name type="scientific">Sporothrix epigloea</name>
    <dbReference type="NCBI Taxonomy" id="1892477"/>
    <lineage>
        <taxon>Eukaryota</taxon>
        <taxon>Fungi</taxon>
        <taxon>Dikarya</taxon>
        <taxon>Ascomycota</taxon>
        <taxon>Pezizomycotina</taxon>
        <taxon>Sordariomycetes</taxon>
        <taxon>Sordariomycetidae</taxon>
        <taxon>Ophiostomatales</taxon>
        <taxon>Ophiostomataceae</taxon>
        <taxon>Sporothrix</taxon>
    </lineage>
</organism>
<feature type="compositionally biased region" description="Low complexity" evidence="2">
    <location>
        <begin position="107"/>
        <end position="117"/>
    </location>
</feature>
<feature type="region of interest" description="Disordered" evidence="2">
    <location>
        <begin position="428"/>
        <end position="452"/>
    </location>
</feature>
<feature type="compositionally biased region" description="Low complexity" evidence="2">
    <location>
        <begin position="432"/>
        <end position="445"/>
    </location>
</feature>
<evidence type="ECO:0000313" key="4">
    <source>
        <dbReference type="EMBL" id="CAK7269364.1"/>
    </source>
</evidence>
<feature type="region of interest" description="Disordered" evidence="2">
    <location>
        <begin position="359"/>
        <end position="381"/>
    </location>
</feature>
<comment type="caution">
    <text evidence="4">The sequence shown here is derived from an EMBL/GenBank/DDBJ whole genome shotgun (WGS) entry which is preliminary data.</text>
</comment>
<dbReference type="InterPro" id="IPR000571">
    <property type="entry name" value="Znf_CCCH"/>
</dbReference>
<feature type="compositionally biased region" description="Polar residues" evidence="2">
    <location>
        <begin position="42"/>
        <end position="69"/>
    </location>
</feature>
<feature type="region of interest" description="Disordered" evidence="2">
    <location>
        <begin position="33"/>
        <end position="124"/>
    </location>
</feature>
<reference evidence="4 5" key="1">
    <citation type="submission" date="2024-01" db="EMBL/GenBank/DDBJ databases">
        <authorList>
            <person name="Allen C."/>
            <person name="Tagirdzhanova G."/>
        </authorList>
    </citation>
    <scope>NUCLEOTIDE SEQUENCE [LARGE SCALE GENOMIC DNA]</scope>
    <source>
        <strain evidence="4 5">CBS 573.63</strain>
    </source>
</reference>
<proteinExistence type="predicted"/>
<keyword evidence="1" id="KW-0479">Metal-binding</keyword>
<feature type="compositionally biased region" description="Low complexity" evidence="2">
    <location>
        <begin position="367"/>
        <end position="381"/>
    </location>
</feature>
<evidence type="ECO:0000259" key="3">
    <source>
        <dbReference type="PROSITE" id="PS50103"/>
    </source>
</evidence>
<accession>A0ABP0DM62</accession>
<feature type="zinc finger region" description="C3H1-type" evidence="1">
    <location>
        <begin position="220"/>
        <end position="249"/>
    </location>
</feature>
<keyword evidence="1" id="KW-0862">Zinc</keyword>
<sequence>MVPIMSSSSGKGDCEALPEFLAEAELAGSIQSNDSRLCEGSDATSSPQSFGLSATSESDGVSTSSQEQASPPLRHELFQTIPTTPFRFPSSRRDSSCDSSTGPVQQPPQQQQQQQPQTTVEPTSHSGGFFGYCFDRGNGLYTRLVPADQLPPSAGYSALQSGCNGMIVLQDPLSQGVPGNEFDPVLQPKTRAYASARADAFMQRPGQGSVNVHFNSKIAKRNKVYCDKWVHEGICAFTQQGCKFKHEMPHDRSVQRSLGLFHGYPNWYKRQHMQHQRAINMDAASRFPQALPELSVRQRHAFSFDPHSTHFAPKSASIRLDSYPLSVPTVPPAPPTTPLSLPQRTELYLPSVAGCSDSPAIDRSHLRGSSRSSSSTDSLCRTSGVHVPLWRPSQRGAKMKNLYLDEDSDGYLAERFVRSLTIGELPKSRFGQSQSQQQQQPQAPQLRTPYPADSFSEWDRYRGCLGSLAAMDSKPPDYLLGKIGEHGSFGPIGPPTRDLSDEIPLPTSYAFNESRNLSHGVHPEEDGTAFD</sequence>
<evidence type="ECO:0000313" key="5">
    <source>
        <dbReference type="Proteomes" id="UP001642501"/>
    </source>
</evidence>
<gene>
    <name evidence="4" type="ORF">SEPCBS57363_003566</name>
</gene>
<dbReference type="EMBL" id="CAWUOM010000058">
    <property type="protein sequence ID" value="CAK7269364.1"/>
    <property type="molecule type" value="Genomic_DNA"/>
</dbReference>
<dbReference type="PROSITE" id="PS50103">
    <property type="entry name" value="ZF_C3H1"/>
    <property type="match status" value="1"/>
</dbReference>
<protein>
    <recommendedName>
        <fullName evidence="3">C3H1-type domain-containing protein</fullName>
    </recommendedName>
</protein>
<name>A0ABP0DM62_9PEZI</name>